<dbReference type="Gene3D" id="1.25.40.20">
    <property type="entry name" value="Ankyrin repeat-containing domain"/>
    <property type="match status" value="1"/>
</dbReference>
<dbReference type="InterPro" id="IPR050776">
    <property type="entry name" value="Ank_Repeat/CDKN_Inhibitor"/>
</dbReference>
<dbReference type="EMBL" id="JANPWB010000001">
    <property type="protein sequence ID" value="KAJ1218025.1"/>
    <property type="molecule type" value="Genomic_DNA"/>
</dbReference>
<feature type="repeat" description="ANK" evidence="3">
    <location>
        <begin position="144"/>
        <end position="176"/>
    </location>
</feature>
<dbReference type="PROSITE" id="PS50297">
    <property type="entry name" value="ANK_REP_REGION"/>
    <property type="match status" value="1"/>
</dbReference>
<gene>
    <name evidence="4" type="ORF">NDU88_005611</name>
</gene>
<dbReference type="Pfam" id="PF12796">
    <property type="entry name" value="Ank_2"/>
    <property type="match status" value="1"/>
</dbReference>
<dbReference type="AlphaFoldDB" id="A0AAV7X157"/>
<dbReference type="PANTHER" id="PTHR24201">
    <property type="entry name" value="ANK_REP_REGION DOMAIN-CONTAINING PROTEIN"/>
    <property type="match status" value="1"/>
</dbReference>
<dbReference type="SUPFAM" id="SSF48403">
    <property type="entry name" value="Ankyrin repeat"/>
    <property type="match status" value="1"/>
</dbReference>
<dbReference type="Proteomes" id="UP001066276">
    <property type="component" value="Chromosome 1_1"/>
</dbReference>
<dbReference type="GO" id="GO:0005737">
    <property type="term" value="C:cytoplasm"/>
    <property type="evidence" value="ECO:0007669"/>
    <property type="project" value="TreeGrafter"/>
</dbReference>
<dbReference type="GO" id="GO:2000045">
    <property type="term" value="P:regulation of G1/S transition of mitotic cell cycle"/>
    <property type="evidence" value="ECO:0007669"/>
    <property type="project" value="TreeGrafter"/>
</dbReference>
<sequence length="200" mass="20963">MQTSMYLADAAARGDLQRVGEMLRAGVDVHQLNACGRAAIQIAWGVGGGPEGSGQTQDTELLLAVLSAASRHTGSPMQTSMYLADAAARGDLQRVGEMLRAGVDVHQLNACGRAAIQVMQMGNPAIAKLLLEEGANPNMADPSTGSCPAHDAAREGFLDTLLVLLDGGASLNEPLDNYGKRPIDVATNSVLTWLKTKRLV</sequence>
<dbReference type="GO" id="GO:0008285">
    <property type="term" value="P:negative regulation of cell population proliferation"/>
    <property type="evidence" value="ECO:0007669"/>
    <property type="project" value="TreeGrafter"/>
</dbReference>
<dbReference type="PANTHER" id="PTHR24201:SF8">
    <property type="entry name" value="CYCLIN-DEPENDENT KINASE 4 INHIBITOR B"/>
    <property type="match status" value="1"/>
</dbReference>
<accession>A0AAV7X157</accession>
<keyword evidence="5" id="KW-1185">Reference proteome</keyword>
<dbReference type="GO" id="GO:0019901">
    <property type="term" value="F:protein kinase binding"/>
    <property type="evidence" value="ECO:0007669"/>
    <property type="project" value="TreeGrafter"/>
</dbReference>
<evidence type="ECO:0000313" key="5">
    <source>
        <dbReference type="Proteomes" id="UP001066276"/>
    </source>
</evidence>
<organism evidence="4 5">
    <name type="scientific">Pleurodeles waltl</name>
    <name type="common">Iberian ribbed newt</name>
    <dbReference type="NCBI Taxonomy" id="8319"/>
    <lineage>
        <taxon>Eukaryota</taxon>
        <taxon>Metazoa</taxon>
        <taxon>Chordata</taxon>
        <taxon>Craniata</taxon>
        <taxon>Vertebrata</taxon>
        <taxon>Euteleostomi</taxon>
        <taxon>Amphibia</taxon>
        <taxon>Batrachia</taxon>
        <taxon>Caudata</taxon>
        <taxon>Salamandroidea</taxon>
        <taxon>Salamandridae</taxon>
        <taxon>Pleurodelinae</taxon>
        <taxon>Pleurodeles</taxon>
    </lineage>
</organism>
<name>A0AAV7X157_PLEWA</name>
<keyword evidence="1" id="KW-0677">Repeat</keyword>
<reference evidence="4" key="1">
    <citation type="journal article" date="2022" name="bioRxiv">
        <title>Sequencing and chromosome-scale assembly of the giantPleurodeles waltlgenome.</title>
        <authorList>
            <person name="Brown T."/>
            <person name="Elewa A."/>
            <person name="Iarovenko S."/>
            <person name="Subramanian E."/>
            <person name="Araus A.J."/>
            <person name="Petzold A."/>
            <person name="Susuki M."/>
            <person name="Suzuki K.-i.T."/>
            <person name="Hayashi T."/>
            <person name="Toyoda A."/>
            <person name="Oliveira C."/>
            <person name="Osipova E."/>
            <person name="Leigh N.D."/>
            <person name="Simon A."/>
            <person name="Yun M.H."/>
        </authorList>
    </citation>
    <scope>NUCLEOTIDE SEQUENCE</scope>
    <source>
        <strain evidence="4">20211129_DDA</strain>
        <tissue evidence="4">Liver</tissue>
    </source>
</reference>
<evidence type="ECO:0000256" key="1">
    <source>
        <dbReference type="ARBA" id="ARBA00022737"/>
    </source>
</evidence>
<evidence type="ECO:0000313" key="4">
    <source>
        <dbReference type="EMBL" id="KAJ1218025.1"/>
    </source>
</evidence>
<dbReference type="GO" id="GO:0005634">
    <property type="term" value="C:nucleus"/>
    <property type="evidence" value="ECO:0007669"/>
    <property type="project" value="TreeGrafter"/>
</dbReference>
<evidence type="ECO:0000256" key="3">
    <source>
        <dbReference type="PROSITE-ProRule" id="PRU00023"/>
    </source>
</evidence>
<comment type="caution">
    <text evidence="4">The sequence shown here is derived from an EMBL/GenBank/DDBJ whole genome shotgun (WGS) entry which is preliminary data.</text>
</comment>
<dbReference type="InterPro" id="IPR036770">
    <property type="entry name" value="Ankyrin_rpt-contain_sf"/>
</dbReference>
<evidence type="ECO:0000256" key="2">
    <source>
        <dbReference type="ARBA" id="ARBA00023043"/>
    </source>
</evidence>
<keyword evidence="2 3" id="KW-0040">ANK repeat</keyword>
<dbReference type="PROSITE" id="PS50088">
    <property type="entry name" value="ANK_REPEAT"/>
    <property type="match status" value="1"/>
</dbReference>
<dbReference type="InterPro" id="IPR002110">
    <property type="entry name" value="Ankyrin_rpt"/>
</dbReference>
<proteinExistence type="predicted"/>
<dbReference type="GO" id="GO:0004861">
    <property type="term" value="F:cyclin-dependent protein serine/threonine kinase inhibitor activity"/>
    <property type="evidence" value="ECO:0007669"/>
    <property type="project" value="TreeGrafter"/>
</dbReference>
<protein>
    <submittedName>
        <fullName evidence="4">Uncharacterized protein</fullName>
    </submittedName>
</protein>